<evidence type="ECO:0000313" key="3">
    <source>
        <dbReference type="Proteomes" id="UP000199514"/>
    </source>
</evidence>
<keyword evidence="2" id="KW-0489">Methyltransferase</keyword>
<keyword evidence="2" id="KW-0808">Transferase</keyword>
<dbReference type="InterPro" id="IPR029063">
    <property type="entry name" value="SAM-dependent_MTases_sf"/>
</dbReference>
<dbReference type="InterPro" id="IPR025714">
    <property type="entry name" value="Methyltranfer_dom"/>
</dbReference>
<gene>
    <name evidence="2" type="ORF">SAMN05421780_10613</name>
</gene>
<proteinExistence type="predicted"/>
<feature type="domain" description="Methyltransferase" evidence="1">
    <location>
        <begin position="157"/>
        <end position="293"/>
    </location>
</feature>
<dbReference type="SUPFAM" id="SSF53335">
    <property type="entry name" value="S-adenosyl-L-methionine-dependent methyltransferases"/>
    <property type="match status" value="1"/>
</dbReference>
<dbReference type="OrthoDB" id="5502211at2"/>
<dbReference type="GO" id="GO:0008168">
    <property type="term" value="F:methyltransferase activity"/>
    <property type="evidence" value="ECO:0007669"/>
    <property type="project" value="UniProtKB-KW"/>
</dbReference>
<dbReference type="PANTHER" id="PTHR13369:SF3">
    <property type="entry name" value="METHYLTRANSFERASE DOMAIN-CONTAINING PROTEIN"/>
    <property type="match status" value="1"/>
</dbReference>
<reference evidence="2 3" key="1">
    <citation type="submission" date="2016-10" db="EMBL/GenBank/DDBJ databases">
        <authorList>
            <person name="de Groot N.N."/>
        </authorList>
    </citation>
    <scope>NUCLEOTIDE SEQUENCE [LARGE SCALE GENOMIC DNA]</scope>
    <source>
        <strain evidence="2 3">DSM 6793</strain>
    </source>
</reference>
<accession>A0A1I1JPF8</accession>
<dbReference type="GO" id="GO:0005737">
    <property type="term" value="C:cytoplasm"/>
    <property type="evidence" value="ECO:0007669"/>
    <property type="project" value="TreeGrafter"/>
</dbReference>
<protein>
    <submittedName>
        <fullName evidence="2">Methyltransferase domain-containing protein</fullName>
    </submittedName>
</protein>
<dbReference type="PANTHER" id="PTHR13369">
    <property type="match status" value="1"/>
</dbReference>
<dbReference type="CDD" id="cd02440">
    <property type="entry name" value="AdoMet_MTases"/>
    <property type="match status" value="1"/>
</dbReference>
<dbReference type="Pfam" id="PF13679">
    <property type="entry name" value="Methyltransf_32"/>
    <property type="match status" value="1"/>
</dbReference>
<organism evidence="2 3">
    <name type="scientific">Flexibacter flexilis DSM 6793</name>
    <dbReference type="NCBI Taxonomy" id="927664"/>
    <lineage>
        <taxon>Bacteria</taxon>
        <taxon>Pseudomonadati</taxon>
        <taxon>Bacteroidota</taxon>
        <taxon>Cytophagia</taxon>
        <taxon>Cytophagales</taxon>
        <taxon>Flexibacteraceae</taxon>
        <taxon>Flexibacter</taxon>
    </lineage>
</organism>
<dbReference type="AlphaFoldDB" id="A0A1I1JPF8"/>
<evidence type="ECO:0000259" key="1">
    <source>
        <dbReference type="Pfam" id="PF13679"/>
    </source>
</evidence>
<dbReference type="RefSeq" id="WP_091512152.1">
    <property type="nucleotide sequence ID" value="NZ_FOLE01000006.1"/>
</dbReference>
<dbReference type="GO" id="GO:0032259">
    <property type="term" value="P:methylation"/>
    <property type="evidence" value="ECO:0007669"/>
    <property type="project" value="UniProtKB-KW"/>
</dbReference>
<dbReference type="Proteomes" id="UP000199514">
    <property type="component" value="Unassembled WGS sequence"/>
</dbReference>
<evidence type="ECO:0000313" key="2">
    <source>
        <dbReference type="EMBL" id="SFC48418.1"/>
    </source>
</evidence>
<name>A0A1I1JPF8_9BACT</name>
<dbReference type="Gene3D" id="3.40.50.150">
    <property type="entry name" value="Vaccinia Virus protein VP39"/>
    <property type="match status" value="1"/>
</dbReference>
<keyword evidence="3" id="KW-1185">Reference proteome</keyword>
<dbReference type="STRING" id="927664.SAMN05421780_10613"/>
<dbReference type="EMBL" id="FOLE01000006">
    <property type="protein sequence ID" value="SFC48418.1"/>
    <property type="molecule type" value="Genomic_DNA"/>
</dbReference>
<sequence>MQPDNNISKFIQNLEKSLTENHFVKASLGNYKGTTPDLKNIYIKKILIKSAEKLSFTFRYQTRDIVKNYETAQAAQLLQEWFTDGFRAAHLATTQADWQLDIAKKTTLKQTPASQTNSISVAHNREKKRLITPQANSYLFELKLADEQGNVFKNSQDKYKQINHYIEILRPLLEATPKHPTFRVADMGSGKGYLTFALYDYLQNTLHQNSHVTGVEYRPDMVTLCNQISQNVGFAGLEFVQGTIQDFDSEGINMLVALHACDTATDDAIQKGIEAAANLIVVAPCCHKQIRRQIEAAKPQNALESVLRHGIFLERESEMVTDTIRALVLEYFGYKTKVFQFISAEHTAKNVMITAEKRQDATARNPEVLHKIQQLKSYFGIEFHQLEKLLNLI</sequence>